<evidence type="ECO:0000313" key="3">
    <source>
        <dbReference type="Proteomes" id="UP000698800"/>
    </source>
</evidence>
<sequence length="333" mass="38631">MTNIALYGLRRVTTQLQRNAVMIRTKSFLPMHRNAYQSALKAHSRSKGSSASSRRQSKQVKIEGRERWSKPIEEPVEGIPMETIRSETIRQIRKYKVLANYGDDQGFEVQGFRVLRKRHGEILEDPKPASEDELWLVIGDILELGDAKGCGTLQGAAIAIIHSASLKIGCDYGHMRWVMEEYALRGRKFRNSIRDYISKCQWPSLAEEIYYDSKEIRRLMTPEKARPFENRIQKIRSEYFEDTGADDPLTWLPSKHAARLTREKNEADRRRKEEEKAEKAGREVGSSGCDEEEDDEEEDDDKEDDDEEDDEEEDSDDDDWDDDDWDDDDGDED</sequence>
<feature type="compositionally biased region" description="Basic and acidic residues" evidence="1">
    <location>
        <begin position="260"/>
        <end position="282"/>
    </location>
</feature>
<name>A0A9P8I5L1_9PEZI</name>
<dbReference type="EMBL" id="JAGHQL010000277">
    <property type="protein sequence ID" value="KAH0534083.1"/>
    <property type="molecule type" value="Genomic_DNA"/>
</dbReference>
<evidence type="ECO:0000256" key="1">
    <source>
        <dbReference type="SAM" id="MobiDB-lite"/>
    </source>
</evidence>
<comment type="caution">
    <text evidence="2">The sequence shown here is derived from an EMBL/GenBank/DDBJ whole genome shotgun (WGS) entry which is preliminary data.</text>
</comment>
<feature type="region of interest" description="Disordered" evidence="1">
    <location>
        <begin position="39"/>
        <end position="65"/>
    </location>
</feature>
<feature type="compositionally biased region" description="Acidic residues" evidence="1">
    <location>
        <begin position="289"/>
        <end position="333"/>
    </location>
</feature>
<dbReference type="OrthoDB" id="5329927at2759"/>
<organism evidence="2 3">
    <name type="scientific">Glutinoglossum americanum</name>
    <dbReference type="NCBI Taxonomy" id="1670608"/>
    <lineage>
        <taxon>Eukaryota</taxon>
        <taxon>Fungi</taxon>
        <taxon>Dikarya</taxon>
        <taxon>Ascomycota</taxon>
        <taxon>Pezizomycotina</taxon>
        <taxon>Geoglossomycetes</taxon>
        <taxon>Geoglossales</taxon>
        <taxon>Geoglossaceae</taxon>
        <taxon>Glutinoglossum</taxon>
    </lineage>
</organism>
<feature type="region of interest" description="Disordered" evidence="1">
    <location>
        <begin position="243"/>
        <end position="333"/>
    </location>
</feature>
<dbReference type="Proteomes" id="UP000698800">
    <property type="component" value="Unassembled WGS sequence"/>
</dbReference>
<reference evidence="2" key="1">
    <citation type="submission" date="2021-03" db="EMBL/GenBank/DDBJ databases">
        <title>Comparative genomics and phylogenomic investigation of the class Geoglossomycetes provide insights into ecological specialization and systematics.</title>
        <authorList>
            <person name="Melie T."/>
            <person name="Pirro S."/>
            <person name="Miller A.N."/>
            <person name="Quandt A."/>
        </authorList>
    </citation>
    <scope>NUCLEOTIDE SEQUENCE</scope>
    <source>
        <strain evidence="2">GBOQ0MN5Z8</strain>
    </source>
</reference>
<dbReference type="AlphaFoldDB" id="A0A9P8I5L1"/>
<evidence type="ECO:0000313" key="2">
    <source>
        <dbReference type="EMBL" id="KAH0534083.1"/>
    </source>
</evidence>
<gene>
    <name evidence="2" type="ORF">FGG08_007317</name>
</gene>
<keyword evidence="3" id="KW-1185">Reference proteome</keyword>
<protein>
    <submittedName>
        <fullName evidence="2">Uncharacterized protein</fullName>
    </submittedName>
</protein>
<accession>A0A9P8I5L1</accession>
<proteinExistence type="predicted"/>